<dbReference type="AlphaFoldDB" id="A0A377I042"/>
<feature type="transmembrane region" description="Helical" evidence="1">
    <location>
        <begin position="164"/>
        <end position="190"/>
    </location>
</feature>
<dbReference type="Pfam" id="PF14897">
    <property type="entry name" value="EpsG"/>
    <property type="match status" value="1"/>
</dbReference>
<feature type="transmembrane region" description="Helical" evidence="1">
    <location>
        <begin position="274"/>
        <end position="291"/>
    </location>
</feature>
<keyword evidence="1" id="KW-0812">Transmembrane</keyword>
<evidence type="ECO:0000256" key="1">
    <source>
        <dbReference type="SAM" id="Phobius"/>
    </source>
</evidence>
<keyword evidence="1" id="KW-1133">Transmembrane helix</keyword>
<sequence>MYIYITFFSLLTLGCIIDFSNFSRNIKNLFFTTNILIFFIIVSTRDGIGTDYHQYQELFSFAKPIYEVNVEYFTNNYHNIEYGYLLFESLIKTFTNNFHIFIYNIVLFSFLYSSVKRYPFKNLQLLLFFSLFHIYYISGHRQAMAMVILFYNLRYLINRNFIKFLFFMGLAYIFHRSSLTYIIVYIILYFDIKRRALLTLIFLVGFVAYYDLFGMCIEYLYLNYKDVNYVFSRVYQYYFVQYSAEPVNILNYVKVILIGFLVFIFYKNVENEKINKLSIVLFLYTLIFFSLYRAGGIAFRISDMFLVVIIPYLSLLLENLKKRSRNILLLLCVSYSAIVFFRILYVHIVFNVDTFLPYESIFRHYM</sequence>
<feature type="transmembrane region" description="Helical" evidence="1">
    <location>
        <begin position="94"/>
        <end position="113"/>
    </location>
</feature>
<feature type="transmembrane region" description="Helical" evidence="1">
    <location>
        <begin position="297"/>
        <end position="315"/>
    </location>
</feature>
<gene>
    <name evidence="2" type="ORF">NCTC10794_00754</name>
</gene>
<organism evidence="2 3">
    <name type="scientific">Haemophilus parahaemolyticus</name>
    <dbReference type="NCBI Taxonomy" id="735"/>
    <lineage>
        <taxon>Bacteria</taxon>
        <taxon>Pseudomonadati</taxon>
        <taxon>Pseudomonadota</taxon>
        <taxon>Gammaproteobacteria</taxon>
        <taxon>Pasteurellales</taxon>
        <taxon>Pasteurellaceae</taxon>
        <taxon>Haemophilus</taxon>
    </lineage>
</organism>
<dbReference type="Proteomes" id="UP000254867">
    <property type="component" value="Unassembled WGS sequence"/>
</dbReference>
<evidence type="ECO:0000313" key="3">
    <source>
        <dbReference type="Proteomes" id="UP000254867"/>
    </source>
</evidence>
<evidence type="ECO:0000313" key="2">
    <source>
        <dbReference type="EMBL" id="STO63711.1"/>
    </source>
</evidence>
<protein>
    <submittedName>
        <fullName evidence="2">Putative polysaccharide polymerase</fullName>
    </submittedName>
</protein>
<feature type="transmembrane region" description="Helical" evidence="1">
    <location>
        <begin position="6"/>
        <end position="22"/>
    </location>
</feature>
<dbReference type="RefSeq" id="WP_119222372.1">
    <property type="nucleotide sequence ID" value="NZ_UGHH01000002.1"/>
</dbReference>
<proteinExistence type="predicted"/>
<dbReference type="EMBL" id="UGHH01000002">
    <property type="protein sequence ID" value="STO63711.1"/>
    <property type="molecule type" value="Genomic_DNA"/>
</dbReference>
<name>A0A377I042_HAEPH</name>
<dbReference type="InterPro" id="IPR049458">
    <property type="entry name" value="EpsG-like"/>
</dbReference>
<feature type="transmembrane region" description="Helical" evidence="1">
    <location>
        <begin position="249"/>
        <end position="267"/>
    </location>
</feature>
<accession>A0A377I042</accession>
<reference evidence="2 3" key="1">
    <citation type="submission" date="2018-06" db="EMBL/GenBank/DDBJ databases">
        <authorList>
            <consortium name="Pathogen Informatics"/>
            <person name="Doyle S."/>
        </authorList>
    </citation>
    <scope>NUCLEOTIDE SEQUENCE [LARGE SCALE GENOMIC DNA]</scope>
    <source>
        <strain evidence="2 3">NCTC10794</strain>
    </source>
</reference>
<feature type="transmembrane region" description="Helical" evidence="1">
    <location>
        <begin position="29"/>
        <end position="48"/>
    </location>
</feature>
<feature type="transmembrane region" description="Helical" evidence="1">
    <location>
        <begin position="125"/>
        <end position="152"/>
    </location>
</feature>
<feature type="transmembrane region" description="Helical" evidence="1">
    <location>
        <begin position="327"/>
        <end position="350"/>
    </location>
</feature>
<keyword evidence="1" id="KW-0472">Membrane</keyword>
<feature type="transmembrane region" description="Helical" evidence="1">
    <location>
        <begin position="197"/>
        <end position="222"/>
    </location>
</feature>